<organism evidence="2 3">
    <name type="scientific">Motilibacter peucedani</name>
    <dbReference type="NCBI Taxonomy" id="598650"/>
    <lineage>
        <taxon>Bacteria</taxon>
        <taxon>Bacillati</taxon>
        <taxon>Actinomycetota</taxon>
        <taxon>Actinomycetes</taxon>
        <taxon>Motilibacterales</taxon>
        <taxon>Motilibacteraceae</taxon>
        <taxon>Motilibacter</taxon>
    </lineage>
</organism>
<evidence type="ECO:0000313" key="2">
    <source>
        <dbReference type="EMBL" id="RKS80642.1"/>
    </source>
</evidence>
<evidence type="ECO:0000256" key="1">
    <source>
        <dbReference type="SAM" id="MobiDB-lite"/>
    </source>
</evidence>
<sequence length="96" mass="10309">MQKLGATRRVTYRESDSEHASVIHMAERRGHGGRPSKGPREPLISRVPEKLAHTVRDAADAAGLSVNDYIGNLLAQAHGHPPVAPAANPDQLQMTA</sequence>
<comment type="caution">
    <text evidence="2">The sequence shown here is derived from an EMBL/GenBank/DDBJ whole genome shotgun (WGS) entry which is preliminary data.</text>
</comment>
<proteinExistence type="predicted"/>
<feature type="compositionally biased region" description="Basic and acidic residues" evidence="1">
    <location>
        <begin position="11"/>
        <end position="30"/>
    </location>
</feature>
<evidence type="ECO:0000313" key="3">
    <source>
        <dbReference type="Proteomes" id="UP000281955"/>
    </source>
</evidence>
<dbReference type="Proteomes" id="UP000281955">
    <property type="component" value="Unassembled WGS sequence"/>
</dbReference>
<keyword evidence="3" id="KW-1185">Reference proteome</keyword>
<feature type="region of interest" description="Disordered" evidence="1">
    <location>
        <begin position="1"/>
        <end position="46"/>
    </location>
</feature>
<dbReference type="AlphaFoldDB" id="A0A420XUV0"/>
<accession>A0A420XUV0</accession>
<dbReference type="InParanoid" id="A0A420XUV0"/>
<dbReference type="EMBL" id="RBWV01000003">
    <property type="protein sequence ID" value="RKS80642.1"/>
    <property type="molecule type" value="Genomic_DNA"/>
</dbReference>
<gene>
    <name evidence="2" type="ORF">CLV35_0231</name>
</gene>
<protein>
    <submittedName>
        <fullName evidence="2">Uncharacterized protein</fullName>
    </submittedName>
</protein>
<reference evidence="2 3" key="1">
    <citation type="submission" date="2018-10" db="EMBL/GenBank/DDBJ databases">
        <title>Genomic Encyclopedia of Archaeal and Bacterial Type Strains, Phase II (KMG-II): from individual species to whole genera.</title>
        <authorList>
            <person name="Goeker M."/>
        </authorList>
    </citation>
    <scope>NUCLEOTIDE SEQUENCE [LARGE SCALE GENOMIC DNA]</scope>
    <source>
        <strain evidence="2 3">RP-AC37</strain>
    </source>
</reference>
<name>A0A420XUV0_9ACTN</name>